<sequence>MALRDFTKPGSWSSRLYDILRPAPHPMAIQFGNSQSKSRHSAGELWRHVLSCSIYHDLAGEKEEMQLARGRSWRRFVRMECMGLSGLLFYEINPPLSSGENSESVDGRIVAPAVENCQSSALNLTLESVFGNPDDPDDSGMAVDDLLDAVHARVVYFPAYACTSFITGQAMAAFFRDQPSFRPRPAPEGFSVPTSQTMELIDAASKHDVLPSEISESTETLCTEAHTMSLSPYSWRAICGDLAALEKLDLDPDDPYSALCVRTSYSVHKTTSSSHGLSDEEDGNATLSTIDSTGSSTPPPALTTSSMATESSFSFNYHPFRRSLPIYAKDHSIGFSIWTLKPSSTSPAVVNEGETVISATHSEDGSFLNCSLSYAEISKTN</sequence>
<dbReference type="EMBL" id="JAFIQS010000001">
    <property type="protein sequence ID" value="KAG5173439.1"/>
    <property type="molecule type" value="Genomic_DNA"/>
</dbReference>
<dbReference type="AlphaFoldDB" id="A0A8H7Y8V6"/>
<organism evidence="2">
    <name type="scientific">Psilocybe cubensis</name>
    <name type="common">Psychedelic mushroom</name>
    <name type="synonym">Stropharia cubensis</name>
    <dbReference type="NCBI Taxonomy" id="181762"/>
    <lineage>
        <taxon>Eukaryota</taxon>
        <taxon>Fungi</taxon>
        <taxon>Dikarya</taxon>
        <taxon>Basidiomycota</taxon>
        <taxon>Agaricomycotina</taxon>
        <taxon>Agaricomycetes</taxon>
        <taxon>Agaricomycetidae</taxon>
        <taxon>Agaricales</taxon>
        <taxon>Agaricineae</taxon>
        <taxon>Strophariaceae</taxon>
        <taxon>Psilocybe</taxon>
    </lineage>
</organism>
<gene>
    <name evidence="2" type="ORF">JR316_000095</name>
</gene>
<reference evidence="2" key="1">
    <citation type="submission" date="2021-02" db="EMBL/GenBank/DDBJ databases">
        <title>Psilocybe cubensis genome.</title>
        <authorList>
            <person name="Mckernan K.J."/>
            <person name="Crawford S."/>
            <person name="Trippe A."/>
            <person name="Kane L.T."/>
            <person name="Mclaughlin S."/>
        </authorList>
    </citation>
    <scope>NUCLEOTIDE SEQUENCE [LARGE SCALE GENOMIC DNA]</scope>
    <source>
        <strain evidence="2">MGC-MH-2018</strain>
    </source>
</reference>
<proteinExistence type="predicted"/>
<comment type="caution">
    <text evidence="2">The sequence shown here is derived from an EMBL/GenBank/DDBJ whole genome shotgun (WGS) entry which is preliminary data.</text>
</comment>
<protein>
    <submittedName>
        <fullName evidence="2">Uncharacterized protein</fullName>
    </submittedName>
</protein>
<name>A0A8H7Y8V6_PSICU</name>
<evidence type="ECO:0000313" key="2">
    <source>
        <dbReference type="EMBL" id="KAG5173439.1"/>
    </source>
</evidence>
<feature type="region of interest" description="Disordered" evidence="1">
    <location>
        <begin position="270"/>
        <end position="303"/>
    </location>
</feature>
<accession>A0A8H7Y8V6</accession>
<feature type="compositionally biased region" description="Low complexity" evidence="1">
    <location>
        <begin position="292"/>
        <end position="303"/>
    </location>
</feature>
<evidence type="ECO:0000256" key="1">
    <source>
        <dbReference type="SAM" id="MobiDB-lite"/>
    </source>
</evidence>